<feature type="domain" description="ABC transmembrane type-1" evidence="9">
    <location>
        <begin position="118"/>
        <end position="309"/>
    </location>
</feature>
<dbReference type="FunFam" id="1.10.3720.10:FF:000006">
    <property type="entry name" value="Glutamate/aspartate ABC transporter, permease protein GltK"/>
    <property type="match status" value="1"/>
</dbReference>
<evidence type="ECO:0000256" key="3">
    <source>
        <dbReference type="ARBA" id="ARBA00022475"/>
    </source>
</evidence>
<evidence type="ECO:0000256" key="7">
    <source>
        <dbReference type="ARBA" id="ARBA00023136"/>
    </source>
</evidence>
<feature type="transmembrane region" description="Helical" evidence="8">
    <location>
        <begin position="12"/>
        <end position="33"/>
    </location>
</feature>
<dbReference type="InterPro" id="IPR010065">
    <property type="entry name" value="AA_ABC_transptr_permease_3TM"/>
</dbReference>
<name>A0A1I0RMS9_9FIRM</name>
<keyword evidence="4 8" id="KW-0812">Transmembrane</keyword>
<dbReference type="PANTHER" id="PTHR30614">
    <property type="entry name" value="MEMBRANE COMPONENT OF AMINO ACID ABC TRANSPORTER"/>
    <property type="match status" value="1"/>
</dbReference>
<dbReference type="InterPro" id="IPR035906">
    <property type="entry name" value="MetI-like_sf"/>
</dbReference>
<dbReference type="EMBL" id="FOJI01000019">
    <property type="protein sequence ID" value="SEW42572.1"/>
    <property type="molecule type" value="Genomic_DNA"/>
</dbReference>
<feature type="transmembrane region" description="Helical" evidence="8">
    <location>
        <begin position="290"/>
        <end position="311"/>
    </location>
</feature>
<evidence type="ECO:0000313" key="10">
    <source>
        <dbReference type="EMBL" id="SEW42572.1"/>
    </source>
</evidence>
<keyword evidence="5" id="KW-0029">Amino-acid transport</keyword>
<keyword evidence="7 8" id="KW-0472">Membrane</keyword>
<dbReference type="GO" id="GO:0022857">
    <property type="term" value="F:transmembrane transporter activity"/>
    <property type="evidence" value="ECO:0007669"/>
    <property type="project" value="InterPro"/>
</dbReference>
<evidence type="ECO:0000256" key="4">
    <source>
        <dbReference type="ARBA" id="ARBA00022692"/>
    </source>
</evidence>
<dbReference type="GO" id="GO:0006865">
    <property type="term" value="P:amino acid transport"/>
    <property type="evidence" value="ECO:0007669"/>
    <property type="project" value="UniProtKB-KW"/>
</dbReference>
<evidence type="ECO:0000313" key="11">
    <source>
        <dbReference type="Proteomes" id="UP000199701"/>
    </source>
</evidence>
<dbReference type="AlphaFoldDB" id="A0A1I0RMS9"/>
<evidence type="ECO:0000256" key="5">
    <source>
        <dbReference type="ARBA" id="ARBA00022970"/>
    </source>
</evidence>
<dbReference type="Pfam" id="PF00528">
    <property type="entry name" value="BPD_transp_1"/>
    <property type="match status" value="1"/>
</dbReference>
<protein>
    <submittedName>
        <fullName evidence="10">Amine acid ABC transporter, permease protein, 3-TM region, His/Glu/Gln/Arg/opine family</fullName>
    </submittedName>
</protein>
<dbReference type="RefSeq" id="WP_242941068.1">
    <property type="nucleotide sequence ID" value="NZ_FOJI01000019.1"/>
</dbReference>
<dbReference type="CDD" id="cd06261">
    <property type="entry name" value="TM_PBP2"/>
    <property type="match status" value="1"/>
</dbReference>
<dbReference type="PANTHER" id="PTHR30614:SF0">
    <property type="entry name" value="L-CYSTINE TRANSPORT SYSTEM PERMEASE PROTEIN TCYL"/>
    <property type="match status" value="1"/>
</dbReference>
<dbReference type="Gene3D" id="1.10.3720.10">
    <property type="entry name" value="MetI-like"/>
    <property type="match status" value="1"/>
</dbReference>
<feature type="transmembrane region" description="Helical" evidence="8">
    <location>
        <begin position="153"/>
        <end position="174"/>
    </location>
</feature>
<organism evidence="10 11">
    <name type="scientific">[Clostridium] fimetarium</name>
    <dbReference type="NCBI Taxonomy" id="99656"/>
    <lineage>
        <taxon>Bacteria</taxon>
        <taxon>Bacillati</taxon>
        <taxon>Bacillota</taxon>
        <taxon>Clostridia</taxon>
        <taxon>Lachnospirales</taxon>
        <taxon>Lachnospiraceae</taxon>
    </lineage>
</organism>
<comment type="similarity">
    <text evidence="8">Belongs to the binding-protein-dependent transport system permease family.</text>
</comment>
<evidence type="ECO:0000256" key="2">
    <source>
        <dbReference type="ARBA" id="ARBA00022448"/>
    </source>
</evidence>
<dbReference type="STRING" id="99656.SAMN05421659_11945"/>
<keyword evidence="3" id="KW-1003">Cell membrane</keyword>
<proteinExistence type="inferred from homology"/>
<evidence type="ECO:0000256" key="1">
    <source>
        <dbReference type="ARBA" id="ARBA00004651"/>
    </source>
</evidence>
<sequence length="319" mass="35476">MKQKWKLSNFLYKYKVWFIVIAALIVVCIPLALTTPKIDAFTAQVPTEFTQLEAKMESVVFKNGGIMSTYIATKQIDSRNVKRITYLGVAGHIFPADGGIPEFVANSISWFPALMAGTKITVLLTLFSVTTGIFLSIFLALGKMSKIKPISWFCRGYIFFFRGTPLLMQLYFVWFGLPLIFPALTISDSFLAAWITFSLNGGAYCAEIIRAAIESIDKGQFEASKAIGLNYSQTMVKVIIPQTYRRLIPPLANEFIMVLKDAALTSIIALKDLSKVTSSIMSSTGEVTVFILAAAIYLAITAIFSKVFVFLEKKFSIYE</sequence>
<keyword evidence="6 8" id="KW-1133">Transmembrane helix</keyword>
<evidence type="ECO:0000259" key="9">
    <source>
        <dbReference type="PROSITE" id="PS50928"/>
    </source>
</evidence>
<dbReference type="SUPFAM" id="SSF161098">
    <property type="entry name" value="MetI-like"/>
    <property type="match status" value="1"/>
</dbReference>
<feature type="transmembrane region" description="Helical" evidence="8">
    <location>
        <begin position="120"/>
        <end position="141"/>
    </location>
</feature>
<reference evidence="10 11" key="1">
    <citation type="submission" date="2016-10" db="EMBL/GenBank/DDBJ databases">
        <authorList>
            <person name="de Groot N.N."/>
        </authorList>
    </citation>
    <scope>NUCLEOTIDE SEQUENCE [LARGE SCALE GENOMIC DNA]</scope>
    <source>
        <strain evidence="10 11">DSM 9179</strain>
    </source>
</reference>
<accession>A0A1I0RMS9</accession>
<dbReference type="Proteomes" id="UP000199701">
    <property type="component" value="Unassembled WGS sequence"/>
</dbReference>
<dbReference type="PROSITE" id="PS50928">
    <property type="entry name" value="ABC_TM1"/>
    <property type="match status" value="1"/>
</dbReference>
<dbReference type="InterPro" id="IPR043429">
    <property type="entry name" value="ArtM/GltK/GlnP/TcyL/YhdX-like"/>
</dbReference>
<gene>
    <name evidence="10" type="ORF">SAMN05421659_11945</name>
</gene>
<dbReference type="GO" id="GO:0043190">
    <property type="term" value="C:ATP-binding cassette (ABC) transporter complex"/>
    <property type="evidence" value="ECO:0007669"/>
    <property type="project" value="InterPro"/>
</dbReference>
<keyword evidence="11" id="KW-1185">Reference proteome</keyword>
<keyword evidence="2 8" id="KW-0813">Transport</keyword>
<comment type="subcellular location">
    <subcellularLocation>
        <location evidence="1 8">Cell membrane</location>
        <topology evidence="1 8">Multi-pass membrane protein</topology>
    </subcellularLocation>
</comment>
<evidence type="ECO:0000256" key="8">
    <source>
        <dbReference type="RuleBase" id="RU363032"/>
    </source>
</evidence>
<dbReference type="NCBIfam" id="TIGR01726">
    <property type="entry name" value="HEQRo_perm_3TM"/>
    <property type="match status" value="1"/>
</dbReference>
<evidence type="ECO:0000256" key="6">
    <source>
        <dbReference type="ARBA" id="ARBA00022989"/>
    </source>
</evidence>
<dbReference type="InterPro" id="IPR000515">
    <property type="entry name" value="MetI-like"/>
</dbReference>